<dbReference type="PROSITE" id="PS00211">
    <property type="entry name" value="ABC_TRANSPORTER_1"/>
    <property type="match status" value="1"/>
</dbReference>
<dbReference type="Pfam" id="PF00005">
    <property type="entry name" value="ABC_tran"/>
    <property type="match status" value="1"/>
</dbReference>
<dbReference type="PANTHER" id="PTHR43335:SF4">
    <property type="entry name" value="ABC TRANSPORTER, ATP-BINDING PROTEIN"/>
    <property type="match status" value="1"/>
</dbReference>
<feature type="compositionally biased region" description="Basic and acidic residues" evidence="5">
    <location>
        <begin position="1"/>
        <end position="17"/>
    </location>
</feature>
<feature type="domain" description="ABC transporter" evidence="6">
    <location>
        <begin position="30"/>
        <end position="255"/>
    </location>
</feature>
<evidence type="ECO:0000256" key="1">
    <source>
        <dbReference type="ARBA" id="ARBA00005417"/>
    </source>
</evidence>
<dbReference type="InterPro" id="IPR003439">
    <property type="entry name" value="ABC_transporter-like_ATP-bd"/>
</dbReference>
<evidence type="ECO:0000256" key="5">
    <source>
        <dbReference type="SAM" id="MobiDB-lite"/>
    </source>
</evidence>
<dbReference type="AlphaFoldDB" id="A0A853EVC6"/>
<feature type="region of interest" description="Disordered" evidence="5">
    <location>
        <begin position="1"/>
        <end position="29"/>
    </location>
</feature>
<evidence type="ECO:0000313" key="7">
    <source>
        <dbReference type="EMBL" id="NYS94507.1"/>
    </source>
</evidence>
<dbReference type="GO" id="GO:0016887">
    <property type="term" value="F:ATP hydrolysis activity"/>
    <property type="evidence" value="ECO:0007669"/>
    <property type="project" value="InterPro"/>
</dbReference>
<sequence>MTSDDAVRTDRPAKPEGSRPAGPALAPGTVSVRGLTKTFGAVTAVDDLSFDVLPGRVTGFLGPNGAGKTTTLRMLLGLATPTSGTATISGRAYADIPDPLREVGAALEATSFHPGRTGLDHLRTYAPYAGADDTRCHQLLEQVGLGAAGRRRVGGYSLGMRQRLALATTLLGSPRVLLLDEPSNGLDPEGIRWLRGFLRHLAAQGMTVLVSSHMLSEVQQSVDDVVIIAGGRLVHASSMAELSALASPRVAVTSPDGPALDRLAAEHRWHVSSRSADGTTLEVDHVSTAQVGAAAFAAGVELHGLLDKTDSLEDLFLRLVQPTTSGAAA</sequence>
<comment type="caution">
    <text evidence="7">The sequence shown here is derived from an EMBL/GenBank/DDBJ whole genome shotgun (WGS) entry which is preliminary data.</text>
</comment>
<evidence type="ECO:0000256" key="3">
    <source>
        <dbReference type="ARBA" id="ARBA00022741"/>
    </source>
</evidence>
<dbReference type="SUPFAM" id="SSF52540">
    <property type="entry name" value="P-loop containing nucleoside triphosphate hydrolases"/>
    <property type="match status" value="1"/>
</dbReference>
<gene>
    <name evidence="7" type="ORF">HZZ10_13380</name>
</gene>
<keyword evidence="2" id="KW-0813">Transport</keyword>
<organism evidence="7 8">
    <name type="scientific">Sanguibacter inulinus</name>
    <dbReference type="NCBI Taxonomy" id="60922"/>
    <lineage>
        <taxon>Bacteria</taxon>
        <taxon>Bacillati</taxon>
        <taxon>Actinomycetota</taxon>
        <taxon>Actinomycetes</taxon>
        <taxon>Micrococcales</taxon>
        <taxon>Sanguibacteraceae</taxon>
        <taxon>Sanguibacter</taxon>
    </lineage>
</organism>
<keyword evidence="8" id="KW-1185">Reference proteome</keyword>
<dbReference type="CDD" id="cd03268">
    <property type="entry name" value="ABC_BcrA_bacitracin_resist"/>
    <property type="match status" value="1"/>
</dbReference>
<dbReference type="InterPro" id="IPR027417">
    <property type="entry name" value="P-loop_NTPase"/>
</dbReference>
<dbReference type="InterPro" id="IPR003593">
    <property type="entry name" value="AAA+_ATPase"/>
</dbReference>
<proteinExistence type="inferred from homology"/>
<dbReference type="Gene3D" id="3.40.50.300">
    <property type="entry name" value="P-loop containing nucleotide triphosphate hydrolases"/>
    <property type="match status" value="1"/>
</dbReference>
<name>A0A853EVC6_9MICO</name>
<accession>A0A853EVC6</accession>
<keyword evidence="3" id="KW-0547">Nucleotide-binding</keyword>
<dbReference type="RefSeq" id="WP_179913883.1">
    <property type="nucleotide sequence ID" value="NZ_JACBYE010000035.1"/>
</dbReference>
<evidence type="ECO:0000313" key="8">
    <source>
        <dbReference type="Proteomes" id="UP000561011"/>
    </source>
</evidence>
<evidence type="ECO:0000259" key="6">
    <source>
        <dbReference type="PROSITE" id="PS50893"/>
    </source>
</evidence>
<reference evidence="7 8" key="1">
    <citation type="submission" date="2020-07" db="EMBL/GenBank/DDBJ databases">
        <title>MOT database genomes.</title>
        <authorList>
            <person name="Joseph S."/>
            <person name="Aduse-Opoku J."/>
            <person name="Hashim A."/>
            <person name="Wade W."/>
            <person name="Curtis M."/>
        </authorList>
    </citation>
    <scope>NUCLEOTIDE SEQUENCE [LARGE SCALE GENOMIC DNA]</scope>
    <source>
        <strain evidence="7 8">DSM 100099</strain>
    </source>
</reference>
<dbReference type="GO" id="GO:0005524">
    <property type="term" value="F:ATP binding"/>
    <property type="evidence" value="ECO:0007669"/>
    <property type="project" value="UniProtKB-KW"/>
</dbReference>
<protein>
    <submittedName>
        <fullName evidence="7">ABC transporter ATP-binding protein</fullName>
    </submittedName>
</protein>
<dbReference type="PANTHER" id="PTHR43335">
    <property type="entry name" value="ABC TRANSPORTER, ATP-BINDING PROTEIN"/>
    <property type="match status" value="1"/>
</dbReference>
<keyword evidence="4 7" id="KW-0067">ATP-binding</keyword>
<dbReference type="PROSITE" id="PS50893">
    <property type="entry name" value="ABC_TRANSPORTER_2"/>
    <property type="match status" value="1"/>
</dbReference>
<dbReference type="Proteomes" id="UP000561011">
    <property type="component" value="Unassembled WGS sequence"/>
</dbReference>
<dbReference type="InterPro" id="IPR017871">
    <property type="entry name" value="ABC_transporter-like_CS"/>
</dbReference>
<comment type="similarity">
    <text evidence="1">Belongs to the ABC transporter superfamily.</text>
</comment>
<dbReference type="SMART" id="SM00382">
    <property type="entry name" value="AAA"/>
    <property type="match status" value="1"/>
</dbReference>
<evidence type="ECO:0000256" key="4">
    <source>
        <dbReference type="ARBA" id="ARBA00022840"/>
    </source>
</evidence>
<dbReference type="EMBL" id="JACBYE010000035">
    <property type="protein sequence ID" value="NYS94507.1"/>
    <property type="molecule type" value="Genomic_DNA"/>
</dbReference>
<evidence type="ECO:0000256" key="2">
    <source>
        <dbReference type="ARBA" id="ARBA00022448"/>
    </source>
</evidence>